<feature type="region of interest" description="Disordered" evidence="1">
    <location>
        <begin position="17"/>
        <end position="43"/>
    </location>
</feature>
<protein>
    <submittedName>
        <fullName evidence="2">Uncharacterized protein</fullName>
    </submittedName>
</protein>
<comment type="caution">
    <text evidence="2">The sequence shown here is derived from an EMBL/GenBank/DDBJ whole genome shotgun (WGS) entry which is preliminary data.</text>
</comment>
<keyword evidence="3" id="KW-1185">Reference proteome</keyword>
<reference evidence="2" key="1">
    <citation type="journal article" date="2020" name="Stud. Mycol.">
        <title>101 Dothideomycetes genomes: a test case for predicting lifestyles and emergence of pathogens.</title>
        <authorList>
            <person name="Haridas S."/>
            <person name="Albert R."/>
            <person name="Binder M."/>
            <person name="Bloem J."/>
            <person name="Labutti K."/>
            <person name="Salamov A."/>
            <person name="Andreopoulos B."/>
            <person name="Baker S."/>
            <person name="Barry K."/>
            <person name="Bills G."/>
            <person name="Bluhm B."/>
            <person name="Cannon C."/>
            <person name="Castanera R."/>
            <person name="Culley D."/>
            <person name="Daum C."/>
            <person name="Ezra D."/>
            <person name="Gonzalez J."/>
            <person name="Henrissat B."/>
            <person name="Kuo A."/>
            <person name="Liang C."/>
            <person name="Lipzen A."/>
            <person name="Lutzoni F."/>
            <person name="Magnuson J."/>
            <person name="Mondo S."/>
            <person name="Nolan M."/>
            <person name="Ohm R."/>
            <person name="Pangilinan J."/>
            <person name="Park H.-J."/>
            <person name="Ramirez L."/>
            <person name="Alfaro M."/>
            <person name="Sun H."/>
            <person name="Tritt A."/>
            <person name="Yoshinaga Y."/>
            <person name="Zwiers L.-H."/>
            <person name="Turgeon B."/>
            <person name="Goodwin S."/>
            <person name="Spatafora J."/>
            <person name="Crous P."/>
            <person name="Grigoriev I."/>
        </authorList>
    </citation>
    <scope>NUCLEOTIDE SEQUENCE</scope>
    <source>
        <strain evidence="2">CBS 110217</strain>
    </source>
</reference>
<gene>
    <name evidence="2" type="ORF">EK21DRAFT_79009</name>
</gene>
<proteinExistence type="predicted"/>
<feature type="compositionally biased region" description="Polar residues" evidence="1">
    <location>
        <begin position="26"/>
        <end position="43"/>
    </location>
</feature>
<sequence>MSRRNFLSYSPSDYYPTRHVAPGRTGHSSDQMQHTHVAREQQQWNQPHYTGYNRFLEHAILCRCANPVGHGDAFSNVSTSESYTGMPSRDLNAIKMSWDEEMHRLLDALEKDYATREEVRSVWSQVYHPDTVRALWQKHRNGEWAMARGITVRGVPHNVIWHGRVNPQNVGVMPLPETPGLVTIGPQGGYRPGPTASAQGTRLQGRPTTLGHTWGVNQINRGGSSSQGRR</sequence>
<feature type="region of interest" description="Disordered" evidence="1">
    <location>
        <begin position="193"/>
        <end position="230"/>
    </location>
</feature>
<evidence type="ECO:0000313" key="2">
    <source>
        <dbReference type="EMBL" id="KAF2024311.1"/>
    </source>
</evidence>
<name>A0A9P4GYD0_9PLEO</name>
<dbReference type="Proteomes" id="UP000799777">
    <property type="component" value="Unassembled WGS sequence"/>
</dbReference>
<feature type="compositionally biased region" description="Polar residues" evidence="1">
    <location>
        <begin position="196"/>
        <end position="230"/>
    </location>
</feature>
<dbReference type="EMBL" id="ML978300">
    <property type="protein sequence ID" value="KAF2024311.1"/>
    <property type="molecule type" value="Genomic_DNA"/>
</dbReference>
<dbReference type="AlphaFoldDB" id="A0A9P4GYD0"/>
<evidence type="ECO:0000256" key="1">
    <source>
        <dbReference type="SAM" id="MobiDB-lite"/>
    </source>
</evidence>
<organism evidence="2 3">
    <name type="scientific">Setomelanomma holmii</name>
    <dbReference type="NCBI Taxonomy" id="210430"/>
    <lineage>
        <taxon>Eukaryota</taxon>
        <taxon>Fungi</taxon>
        <taxon>Dikarya</taxon>
        <taxon>Ascomycota</taxon>
        <taxon>Pezizomycotina</taxon>
        <taxon>Dothideomycetes</taxon>
        <taxon>Pleosporomycetidae</taxon>
        <taxon>Pleosporales</taxon>
        <taxon>Pleosporineae</taxon>
        <taxon>Phaeosphaeriaceae</taxon>
        <taxon>Setomelanomma</taxon>
    </lineage>
</organism>
<dbReference type="OrthoDB" id="3789738at2759"/>
<accession>A0A9P4GYD0</accession>
<evidence type="ECO:0000313" key="3">
    <source>
        <dbReference type="Proteomes" id="UP000799777"/>
    </source>
</evidence>